<accession>A0A9P6ITR3</accession>
<dbReference type="Proteomes" id="UP000749646">
    <property type="component" value="Unassembled WGS sequence"/>
</dbReference>
<comment type="caution">
    <text evidence="1">The sequence shown here is derived from an EMBL/GenBank/DDBJ whole genome shotgun (WGS) entry which is preliminary data.</text>
</comment>
<name>A0A9P6ITR3_9FUNG</name>
<reference evidence="1" key="1">
    <citation type="journal article" date="2020" name="Fungal Divers.">
        <title>Resolving the Mortierellaceae phylogeny through synthesis of multi-gene phylogenetics and phylogenomics.</title>
        <authorList>
            <person name="Vandepol N."/>
            <person name="Liber J."/>
            <person name="Desiro A."/>
            <person name="Na H."/>
            <person name="Kennedy M."/>
            <person name="Barry K."/>
            <person name="Grigoriev I.V."/>
            <person name="Miller A.N."/>
            <person name="O'Donnell K."/>
            <person name="Stajich J.E."/>
            <person name="Bonito G."/>
        </authorList>
    </citation>
    <scope>NUCLEOTIDE SEQUENCE</scope>
    <source>
        <strain evidence="1">MES-2147</strain>
    </source>
</reference>
<keyword evidence="2" id="KW-1185">Reference proteome</keyword>
<evidence type="ECO:0000313" key="2">
    <source>
        <dbReference type="Proteomes" id="UP000749646"/>
    </source>
</evidence>
<protein>
    <submittedName>
        <fullName evidence="1">Uncharacterized protein</fullName>
    </submittedName>
</protein>
<sequence>CQVTIAQGEDLLNMVVVVEYQGLLLHQLGREREAFEANEVAVMPDAFRARHQKLRSGIKRISSLLDEEEECLSFLHGNRKRKRKAFYEEDV</sequence>
<gene>
    <name evidence="1" type="ORF">BGZ65_008704</name>
</gene>
<organism evidence="1 2">
    <name type="scientific">Modicella reniformis</name>
    <dbReference type="NCBI Taxonomy" id="1440133"/>
    <lineage>
        <taxon>Eukaryota</taxon>
        <taxon>Fungi</taxon>
        <taxon>Fungi incertae sedis</taxon>
        <taxon>Mucoromycota</taxon>
        <taxon>Mortierellomycotina</taxon>
        <taxon>Mortierellomycetes</taxon>
        <taxon>Mortierellales</taxon>
        <taxon>Mortierellaceae</taxon>
        <taxon>Modicella</taxon>
    </lineage>
</organism>
<feature type="non-terminal residue" evidence="1">
    <location>
        <position position="1"/>
    </location>
</feature>
<dbReference type="EMBL" id="JAAAHW010007550">
    <property type="protein sequence ID" value="KAF9947586.1"/>
    <property type="molecule type" value="Genomic_DNA"/>
</dbReference>
<evidence type="ECO:0000313" key="1">
    <source>
        <dbReference type="EMBL" id="KAF9947586.1"/>
    </source>
</evidence>
<proteinExistence type="predicted"/>
<dbReference type="AlphaFoldDB" id="A0A9P6ITR3"/>